<gene>
    <name evidence="1" type="ORF">BDW02DRAFT_396387</name>
</gene>
<keyword evidence="2" id="KW-1185">Reference proteome</keyword>
<organism evidence="1 2">
    <name type="scientific">Decorospora gaudefroyi</name>
    <dbReference type="NCBI Taxonomy" id="184978"/>
    <lineage>
        <taxon>Eukaryota</taxon>
        <taxon>Fungi</taxon>
        <taxon>Dikarya</taxon>
        <taxon>Ascomycota</taxon>
        <taxon>Pezizomycotina</taxon>
        <taxon>Dothideomycetes</taxon>
        <taxon>Pleosporomycetidae</taxon>
        <taxon>Pleosporales</taxon>
        <taxon>Pleosporineae</taxon>
        <taxon>Pleosporaceae</taxon>
        <taxon>Decorospora</taxon>
    </lineage>
</organism>
<reference evidence="1" key="1">
    <citation type="submission" date="2020-01" db="EMBL/GenBank/DDBJ databases">
        <authorList>
            <consortium name="DOE Joint Genome Institute"/>
            <person name="Haridas S."/>
            <person name="Albert R."/>
            <person name="Binder M."/>
            <person name="Bloem J."/>
            <person name="Labutti K."/>
            <person name="Salamov A."/>
            <person name="Andreopoulos B."/>
            <person name="Baker S.E."/>
            <person name="Barry K."/>
            <person name="Bills G."/>
            <person name="Bluhm B.H."/>
            <person name="Cannon C."/>
            <person name="Castanera R."/>
            <person name="Culley D.E."/>
            <person name="Daum C."/>
            <person name="Ezra D."/>
            <person name="Gonzalez J.B."/>
            <person name="Henrissat B."/>
            <person name="Kuo A."/>
            <person name="Liang C."/>
            <person name="Lipzen A."/>
            <person name="Lutzoni F."/>
            <person name="Magnuson J."/>
            <person name="Mondo S."/>
            <person name="Nolan M."/>
            <person name="Ohm R."/>
            <person name="Pangilinan J."/>
            <person name="Park H.-J."/>
            <person name="Ramirez L."/>
            <person name="Alfaro M."/>
            <person name="Sun H."/>
            <person name="Tritt A."/>
            <person name="Yoshinaga Y."/>
            <person name="Zwiers L.-H."/>
            <person name="Turgeon B.G."/>
            <person name="Goodwin S.B."/>
            <person name="Spatafora J.W."/>
            <person name="Crous P.W."/>
            <person name="Grigoriev I.V."/>
        </authorList>
    </citation>
    <scope>NUCLEOTIDE SEQUENCE</scope>
    <source>
        <strain evidence="1">P77</strain>
    </source>
</reference>
<dbReference type="AlphaFoldDB" id="A0A6A5K601"/>
<evidence type="ECO:0000313" key="2">
    <source>
        <dbReference type="Proteomes" id="UP000800040"/>
    </source>
</evidence>
<dbReference type="EMBL" id="ML975324">
    <property type="protein sequence ID" value="KAF1833165.1"/>
    <property type="molecule type" value="Genomic_DNA"/>
</dbReference>
<accession>A0A6A5K601</accession>
<dbReference type="Proteomes" id="UP000800040">
    <property type="component" value="Unassembled WGS sequence"/>
</dbReference>
<evidence type="ECO:0000313" key="1">
    <source>
        <dbReference type="EMBL" id="KAF1833165.1"/>
    </source>
</evidence>
<proteinExistence type="predicted"/>
<name>A0A6A5K601_9PLEO</name>
<protein>
    <submittedName>
        <fullName evidence="1">Uncharacterized protein</fullName>
    </submittedName>
</protein>
<sequence>MSTRHFLSENKERGMKMRLRGAFLFAIAHHAVHVTSVCSPTCCQFPLTYFQLTLCSKVYRSSACKKWQHFVASLSQILYQH</sequence>